<feature type="domain" description="ABC transmembrane type-1" evidence="6">
    <location>
        <begin position="46"/>
        <end position="215"/>
    </location>
</feature>
<dbReference type="Proteomes" id="UP001652431">
    <property type="component" value="Unassembled WGS sequence"/>
</dbReference>
<dbReference type="PROSITE" id="PS50929">
    <property type="entry name" value="ABC_TM1F"/>
    <property type="match status" value="1"/>
</dbReference>
<keyword evidence="3 5" id="KW-1133">Transmembrane helix</keyword>
<comment type="caution">
    <text evidence="7">The sequence shown here is derived from an EMBL/GenBank/DDBJ whole genome shotgun (WGS) entry which is preliminary data.</text>
</comment>
<evidence type="ECO:0000256" key="4">
    <source>
        <dbReference type="ARBA" id="ARBA00023136"/>
    </source>
</evidence>
<name>A0ABT2RNG1_9FIRM</name>
<protein>
    <submittedName>
        <fullName evidence="7">ABC transporter transmembrane domain-containing protein</fullName>
    </submittedName>
</protein>
<evidence type="ECO:0000256" key="2">
    <source>
        <dbReference type="ARBA" id="ARBA00022692"/>
    </source>
</evidence>
<evidence type="ECO:0000256" key="5">
    <source>
        <dbReference type="SAM" id="Phobius"/>
    </source>
</evidence>
<keyword evidence="2 5" id="KW-0812">Transmembrane</keyword>
<evidence type="ECO:0000259" key="6">
    <source>
        <dbReference type="PROSITE" id="PS50929"/>
    </source>
</evidence>
<dbReference type="InterPro" id="IPR011527">
    <property type="entry name" value="ABC1_TM_dom"/>
</dbReference>
<dbReference type="RefSeq" id="WP_262575371.1">
    <property type="nucleotide sequence ID" value="NZ_JAOQJU010000011.1"/>
</dbReference>
<dbReference type="Pfam" id="PF00664">
    <property type="entry name" value="ABC_membrane"/>
    <property type="match status" value="1"/>
</dbReference>
<keyword evidence="4 5" id="KW-0472">Membrane</keyword>
<sequence>MKEQKNPEGSSLAMLISHWKNGTFSEIIEDWKWSFHYSIRYKGAIAVYVLLGILSTTLGLAGSVAGKYLIDIITGYQTSKLAVLAVIMAGSSMLSLLFDSLISRVSTKLSILINNDIQADVFGHIMDTDWLELNHFTNGDLLNRFNGDIKTVSGNAISWLPTVILSIYKFVATFFVILHYDWVMAVIAMGSAPFLLASSRLLIKKQRDYSGKSGR</sequence>
<evidence type="ECO:0000256" key="3">
    <source>
        <dbReference type="ARBA" id="ARBA00022989"/>
    </source>
</evidence>
<feature type="transmembrane region" description="Helical" evidence="5">
    <location>
        <begin position="183"/>
        <end position="203"/>
    </location>
</feature>
<feature type="transmembrane region" description="Helical" evidence="5">
    <location>
        <begin position="82"/>
        <end position="102"/>
    </location>
</feature>
<feature type="transmembrane region" description="Helical" evidence="5">
    <location>
        <begin position="45"/>
        <end position="70"/>
    </location>
</feature>
<evidence type="ECO:0000256" key="1">
    <source>
        <dbReference type="ARBA" id="ARBA00004651"/>
    </source>
</evidence>
<accession>A0ABT2RNG1</accession>
<organism evidence="7 8">
    <name type="scientific">Dorea acetigenes</name>
    <dbReference type="NCBI Taxonomy" id="2981787"/>
    <lineage>
        <taxon>Bacteria</taxon>
        <taxon>Bacillati</taxon>
        <taxon>Bacillota</taxon>
        <taxon>Clostridia</taxon>
        <taxon>Lachnospirales</taxon>
        <taxon>Lachnospiraceae</taxon>
        <taxon>Dorea</taxon>
    </lineage>
</organism>
<keyword evidence="8" id="KW-1185">Reference proteome</keyword>
<dbReference type="InterPro" id="IPR036640">
    <property type="entry name" value="ABC1_TM_sf"/>
</dbReference>
<dbReference type="Gene3D" id="1.20.1560.10">
    <property type="entry name" value="ABC transporter type 1, transmembrane domain"/>
    <property type="match status" value="1"/>
</dbReference>
<comment type="subcellular location">
    <subcellularLocation>
        <location evidence="1">Cell membrane</location>
        <topology evidence="1">Multi-pass membrane protein</topology>
    </subcellularLocation>
</comment>
<feature type="transmembrane region" description="Helical" evidence="5">
    <location>
        <begin position="156"/>
        <end position="177"/>
    </location>
</feature>
<evidence type="ECO:0000313" key="7">
    <source>
        <dbReference type="EMBL" id="MCU6686908.1"/>
    </source>
</evidence>
<gene>
    <name evidence="7" type="ORF">OCV99_10180</name>
</gene>
<dbReference type="SUPFAM" id="SSF90123">
    <property type="entry name" value="ABC transporter transmembrane region"/>
    <property type="match status" value="1"/>
</dbReference>
<dbReference type="EMBL" id="JAOQJU010000011">
    <property type="protein sequence ID" value="MCU6686908.1"/>
    <property type="molecule type" value="Genomic_DNA"/>
</dbReference>
<evidence type="ECO:0000313" key="8">
    <source>
        <dbReference type="Proteomes" id="UP001652431"/>
    </source>
</evidence>
<proteinExistence type="predicted"/>
<reference evidence="7 8" key="1">
    <citation type="journal article" date="2021" name="ISME Commun">
        <title>Automated analysis of genomic sequences facilitates high-throughput and comprehensive description of bacteria.</title>
        <authorList>
            <person name="Hitch T.C.A."/>
        </authorList>
    </citation>
    <scope>NUCLEOTIDE SEQUENCE [LARGE SCALE GENOMIC DNA]</scope>
    <source>
        <strain evidence="7 8">Sanger_03</strain>
    </source>
</reference>